<evidence type="ECO:0000256" key="2">
    <source>
        <dbReference type="ARBA" id="ARBA00023145"/>
    </source>
</evidence>
<dbReference type="RefSeq" id="WP_377766930.1">
    <property type="nucleotide sequence ID" value="NZ_JBHULB010000013.1"/>
</dbReference>
<dbReference type="PANTHER" id="PTHR10067">
    <property type="entry name" value="PHOSPHATIDYLSERINE DECARBOXYLASE"/>
    <property type="match status" value="1"/>
</dbReference>
<dbReference type="Proteomes" id="UP001597526">
    <property type="component" value="Unassembled WGS sequence"/>
</dbReference>
<keyword evidence="6" id="KW-1185">Reference proteome</keyword>
<keyword evidence="4" id="KW-0670">Pyruvate</keyword>
<proteinExistence type="predicted"/>
<organism evidence="5 6">
    <name type="scientific">Croceitalea marina</name>
    <dbReference type="NCBI Taxonomy" id="1775166"/>
    <lineage>
        <taxon>Bacteria</taxon>
        <taxon>Pseudomonadati</taxon>
        <taxon>Bacteroidota</taxon>
        <taxon>Flavobacteriia</taxon>
        <taxon>Flavobacteriales</taxon>
        <taxon>Flavobacteriaceae</taxon>
        <taxon>Croceitalea</taxon>
    </lineage>
</organism>
<reference evidence="6" key="1">
    <citation type="journal article" date="2019" name="Int. J. Syst. Evol. Microbiol.">
        <title>The Global Catalogue of Microorganisms (GCM) 10K type strain sequencing project: providing services to taxonomists for standard genome sequencing and annotation.</title>
        <authorList>
            <consortium name="The Broad Institute Genomics Platform"/>
            <consortium name="The Broad Institute Genome Sequencing Center for Infectious Disease"/>
            <person name="Wu L."/>
            <person name="Ma J."/>
        </authorList>
    </citation>
    <scope>NUCLEOTIDE SEQUENCE [LARGE SCALE GENOMIC DNA]</scope>
    <source>
        <strain evidence="6">KCTC 52368</strain>
    </source>
</reference>
<evidence type="ECO:0000256" key="3">
    <source>
        <dbReference type="ARBA" id="ARBA00023239"/>
    </source>
</evidence>
<evidence type="ECO:0000313" key="5">
    <source>
        <dbReference type="EMBL" id="MFD2587393.1"/>
    </source>
</evidence>
<evidence type="ECO:0000256" key="1">
    <source>
        <dbReference type="ARBA" id="ARBA00022793"/>
    </source>
</evidence>
<sequence length="423" mass="47821">MKYYRNLLLTLLTIISVFSCDSPQKTIEYGEATKELITLLDNNPELKLMLESSLQKAKEINPDRNTNPAQNLAEYYEFVTWTETTMPWAIVKKEEYPEIFDNIFQGLCAFYFLIDQPLPELEGKGLVNNSLQYYEPFAKWLVTFSKSWGVYLDTEDSWNEEYYQMALNDPNFGLQNGWYENPSNWKTFNQFFARHLKSPDMRPVASPGLDSVVVSFADSEPQGVWAIDSTSNLIEKEGVPVKSATLKSISKLIGDDSQYKDAFANGTFTHSFLNVNDYHRYHFPLGGTIKEARIIQGANPTGGQLWWDKENNRYAFNPSAKTGWQSVETRGCVILETAEYGLVALIPIGMGVVGSVNFEENITLGTIVKKGDLLGHFAFGGSDFIMIFQDGVSFTLDAPMQEDGNSYIHMLMGEQLGVLSKQK</sequence>
<accession>A0ABW5MYU9</accession>
<dbReference type="EMBL" id="JBHULB010000013">
    <property type="protein sequence ID" value="MFD2587393.1"/>
    <property type="molecule type" value="Genomic_DNA"/>
</dbReference>
<keyword evidence="2" id="KW-0865">Zymogen</keyword>
<name>A0ABW5MYU9_9FLAO</name>
<keyword evidence="1" id="KW-0210">Decarboxylase</keyword>
<gene>
    <name evidence="5" type="ORF">ACFSQJ_10650</name>
</gene>
<evidence type="ECO:0000313" key="6">
    <source>
        <dbReference type="Proteomes" id="UP001597526"/>
    </source>
</evidence>
<dbReference type="PANTHER" id="PTHR10067:SF13">
    <property type="entry name" value="PHOSPHATIDYLSERINE DECARBOXYLASE"/>
    <property type="match status" value="1"/>
</dbReference>
<keyword evidence="3" id="KW-0456">Lyase</keyword>
<comment type="caution">
    <text evidence="5">The sequence shown here is derived from an EMBL/GenBank/DDBJ whole genome shotgun (WGS) entry which is preliminary data.</text>
</comment>
<evidence type="ECO:0000256" key="4">
    <source>
        <dbReference type="ARBA" id="ARBA00023317"/>
    </source>
</evidence>
<dbReference type="Pfam" id="PF02666">
    <property type="entry name" value="PS_Dcarbxylase"/>
    <property type="match status" value="1"/>
</dbReference>
<protein>
    <submittedName>
        <fullName evidence="5">Phosphatidylserine decarboxylase</fullName>
    </submittedName>
</protein>
<dbReference type="PROSITE" id="PS51257">
    <property type="entry name" value="PROKAR_LIPOPROTEIN"/>
    <property type="match status" value="1"/>
</dbReference>
<dbReference type="InterPro" id="IPR003817">
    <property type="entry name" value="PS_Dcarbxylase"/>
</dbReference>